<evidence type="ECO:0000313" key="5">
    <source>
        <dbReference type="Proteomes" id="UP001063166"/>
    </source>
</evidence>
<dbReference type="AlphaFoldDB" id="A0A9P3UMF8"/>
<reference evidence="4" key="1">
    <citation type="submission" date="2022-07" db="EMBL/GenBank/DDBJ databases">
        <title>The genome of Lyophyllum shimeji provides insight into the initial evolution of ectomycorrhizal fungal genome.</title>
        <authorList>
            <person name="Kobayashi Y."/>
            <person name="Shibata T."/>
            <person name="Hirakawa H."/>
            <person name="Shigenobu S."/>
            <person name="Nishiyama T."/>
            <person name="Yamada A."/>
            <person name="Hasebe M."/>
            <person name="Kawaguchi M."/>
        </authorList>
    </citation>
    <scope>NUCLEOTIDE SEQUENCE</scope>
    <source>
        <strain evidence="4">AT787</strain>
    </source>
</reference>
<dbReference type="InterPro" id="IPR036972">
    <property type="entry name" value="Cyt_c_oxidase_su5b_sf"/>
</dbReference>
<proteinExistence type="predicted"/>
<feature type="binding site" evidence="3">
    <location>
        <position position="140"/>
    </location>
    <ligand>
        <name>Zn(2+)</name>
        <dbReference type="ChEBI" id="CHEBI:29105"/>
    </ligand>
</feature>
<dbReference type="Pfam" id="PF01215">
    <property type="entry name" value="COX5B"/>
    <property type="match status" value="1"/>
</dbReference>
<dbReference type="OrthoDB" id="10249250at2759"/>
<dbReference type="CDD" id="cd00924">
    <property type="entry name" value="Cyt_c_Oxidase_Vb"/>
    <property type="match status" value="1"/>
</dbReference>
<dbReference type="GO" id="GO:0005740">
    <property type="term" value="C:mitochondrial envelope"/>
    <property type="evidence" value="ECO:0007669"/>
    <property type="project" value="InterPro"/>
</dbReference>
<dbReference type="Proteomes" id="UP001063166">
    <property type="component" value="Unassembled WGS sequence"/>
</dbReference>
<organism evidence="4 5">
    <name type="scientific">Lyophyllum shimeji</name>
    <name type="common">Hon-shimeji</name>
    <name type="synonym">Tricholoma shimeji</name>
    <dbReference type="NCBI Taxonomy" id="47721"/>
    <lineage>
        <taxon>Eukaryota</taxon>
        <taxon>Fungi</taxon>
        <taxon>Dikarya</taxon>
        <taxon>Basidiomycota</taxon>
        <taxon>Agaricomycotina</taxon>
        <taxon>Agaricomycetes</taxon>
        <taxon>Agaricomycetidae</taxon>
        <taxon>Agaricales</taxon>
        <taxon>Tricholomatineae</taxon>
        <taxon>Lyophyllaceae</taxon>
        <taxon>Lyophyllum</taxon>
    </lineage>
</organism>
<evidence type="ECO:0000313" key="4">
    <source>
        <dbReference type="EMBL" id="GLB40389.1"/>
    </source>
</evidence>
<dbReference type="PANTHER" id="PTHR10122:SF0">
    <property type="entry name" value="CYTOCHROME C OXIDASE SUBUNIT 5B, ISOFORM A-RELATED"/>
    <property type="match status" value="1"/>
</dbReference>
<dbReference type="SUPFAM" id="SSF57802">
    <property type="entry name" value="Rubredoxin-like"/>
    <property type="match status" value="1"/>
</dbReference>
<dbReference type="GO" id="GO:0045277">
    <property type="term" value="C:respiratory chain complex IV"/>
    <property type="evidence" value="ECO:0007669"/>
    <property type="project" value="InterPro"/>
</dbReference>
<dbReference type="EMBL" id="BRPK01000008">
    <property type="protein sequence ID" value="GLB40389.1"/>
    <property type="molecule type" value="Genomic_DNA"/>
</dbReference>
<keyword evidence="5" id="KW-1185">Reference proteome</keyword>
<feature type="binding site" evidence="3">
    <location>
        <position position="114"/>
    </location>
    <ligand>
        <name>Zn(2+)</name>
        <dbReference type="ChEBI" id="CHEBI:29105"/>
    </ligand>
</feature>
<feature type="binding site" evidence="3">
    <location>
        <position position="122"/>
    </location>
    <ligand>
        <name>Zn(2+)</name>
        <dbReference type="ChEBI" id="CHEBI:29105"/>
    </ligand>
</feature>
<feature type="binding site" evidence="3">
    <location>
        <position position="137"/>
    </location>
    <ligand>
        <name>Zn(2+)</name>
        <dbReference type="ChEBI" id="CHEBI:29105"/>
    </ligand>
</feature>
<evidence type="ECO:0000256" key="2">
    <source>
        <dbReference type="ARBA" id="ARBA00022833"/>
    </source>
</evidence>
<protein>
    <submittedName>
        <fullName evidence="4">Cytochrome c oxidase</fullName>
    </submittedName>
</protein>
<dbReference type="Gene3D" id="2.60.11.10">
    <property type="entry name" value="Cytochrome c oxidase, subunit Vb"/>
    <property type="match status" value="1"/>
</dbReference>
<dbReference type="GO" id="GO:0006123">
    <property type="term" value="P:mitochondrial electron transport, cytochrome c to oxygen"/>
    <property type="evidence" value="ECO:0007669"/>
    <property type="project" value="InterPro"/>
</dbReference>
<keyword evidence="2 3" id="KW-0862">Zinc</keyword>
<dbReference type="GO" id="GO:0046872">
    <property type="term" value="F:metal ion binding"/>
    <property type="evidence" value="ECO:0007669"/>
    <property type="project" value="UniProtKB-KW"/>
</dbReference>
<dbReference type="PANTHER" id="PTHR10122">
    <property type="entry name" value="CYTOCHROME C OXIDASE SUBUNIT 5B, MITOCHONDRIAL"/>
    <property type="match status" value="1"/>
</dbReference>
<dbReference type="InterPro" id="IPR002124">
    <property type="entry name" value="Cyt_c_oxidase_su5b"/>
</dbReference>
<name>A0A9P3UMF8_LYOSH</name>
<evidence type="ECO:0000256" key="3">
    <source>
        <dbReference type="PIRSR" id="PIRSR602124-2"/>
    </source>
</evidence>
<sequence length="165" mass="17702">MLRSAVRAARPAVLAARSNLKQQTPAALRALHTTLRVSSDDHGATVPKIYGPGAKPGTVPSDIEQSTGLERLQLLGELEGVRVFDDSPLDASRIGTKANPILVPSYDTERIVGCTGSPADSHDVRWFPVTHDKHARCVECGSVYAIDLQVIDLEPTPVDKTEVGQ</sequence>
<evidence type="ECO:0000256" key="1">
    <source>
        <dbReference type="ARBA" id="ARBA00022723"/>
    </source>
</evidence>
<keyword evidence="1 3" id="KW-0479">Metal-binding</keyword>
<comment type="caution">
    <text evidence="4">The sequence shown here is derived from an EMBL/GenBank/DDBJ whole genome shotgun (WGS) entry which is preliminary data.</text>
</comment>
<accession>A0A9P3UMF8</accession>
<gene>
    <name evidence="4" type="primary">COX4</name>
    <name evidence="4" type="ORF">LshimejAT787_0802600</name>
</gene>
<dbReference type="PROSITE" id="PS51359">
    <property type="entry name" value="COX5B_2"/>
    <property type="match status" value="1"/>
</dbReference>